<dbReference type="AlphaFoldDB" id="A0A0B7DJS2"/>
<accession>A0A0B7DJS2</accession>
<dbReference type="OrthoDB" id="6917464at2"/>
<organism evidence="1 2">
    <name type="scientific">Pseudomonas fluorescens</name>
    <dbReference type="NCBI Taxonomy" id="294"/>
    <lineage>
        <taxon>Bacteria</taxon>
        <taxon>Pseudomonadati</taxon>
        <taxon>Pseudomonadota</taxon>
        <taxon>Gammaproteobacteria</taxon>
        <taxon>Pseudomonadales</taxon>
        <taxon>Pseudomonadaceae</taxon>
        <taxon>Pseudomonas</taxon>
    </lineage>
</organism>
<dbReference type="Proteomes" id="UP000255125">
    <property type="component" value="Unassembled WGS sequence"/>
</dbReference>
<name>A0A0B7DJS2_PSEFL</name>
<reference evidence="1 2" key="1">
    <citation type="submission" date="2018-06" db="EMBL/GenBank/DDBJ databases">
        <authorList>
            <consortium name="Pathogen Informatics"/>
            <person name="Doyle S."/>
        </authorList>
    </citation>
    <scope>NUCLEOTIDE SEQUENCE [LARGE SCALE GENOMIC DNA]</scope>
    <source>
        <strain evidence="1 2">NCTC10392</strain>
    </source>
</reference>
<dbReference type="EMBL" id="UGUS01000002">
    <property type="protein sequence ID" value="SUD34147.1"/>
    <property type="molecule type" value="Genomic_DNA"/>
</dbReference>
<proteinExistence type="predicted"/>
<sequence>MSESKVKKAISVRFDPVEYANYSAMVENAGVAVSDGLRYLVTEKLQQAEEADMKKFHISFDFRWKERDVAFPEHVGNMLVTVTPPRELSDDFLQRLIFVIPEFWDDSGSGLKEMFRIDSAYFHRVTAEPHHRTSAKASRNVLSFHLLKSRWRSAIFDYGSGYKAEELEDRIRSAVTSHFTQTIRLYLIDHLPASRVLPEELFNEMMSFRDENTLDQMMALG</sequence>
<protein>
    <submittedName>
        <fullName evidence="1">Uncharacterized protein</fullName>
    </submittedName>
</protein>
<evidence type="ECO:0000313" key="1">
    <source>
        <dbReference type="EMBL" id="SUD34147.1"/>
    </source>
</evidence>
<dbReference type="RefSeq" id="WP_052491576.1">
    <property type="nucleotide sequence ID" value="NZ_CDMF01000001.1"/>
</dbReference>
<evidence type="ECO:0000313" key="2">
    <source>
        <dbReference type="Proteomes" id="UP000255125"/>
    </source>
</evidence>
<gene>
    <name evidence="1" type="ORF">NCTC10392_05448</name>
</gene>